<evidence type="ECO:0000313" key="1">
    <source>
        <dbReference type="EMBL" id="CAJ2632313.1"/>
    </source>
</evidence>
<dbReference type="EMBL" id="CASHSV030000001">
    <property type="protein sequence ID" value="CAJ2632313.1"/>
    <property type="molecule type" value="Genomic_DNA"/>
</dbReference>
<protein>
    <submittedName>
        <fullName evidence="1">Uncharacterized protein</fullName>
    </submittedName>
</protein>
<accession>A0ACB0IIX5</accession>
<sequence>MENIQHYRNIFKQRRLFRKEKLRIKRLKPRAMVEKISIRRGLHRSKAGIAYLRKKHLESGVGSSRSEQFFQYEFSNIELFRSSEVQEYSDIGDMDIVCPKCGALIWYEERAEKHRGKAVLKISMCCKKGKVTIPYMKEPPPLLRSLFNGSHPKSSGFLFNIRSYNNMFSFTSLGGKIDSGADDGAGPPRFVISGQNYHRIGSLVPSDGQPPKFAQLYIYDTQNEVYNRLSHFSSIGPQHPIEPQLVEEILGVLDNHNKLVQGFRMVRDYIQSGQSVPVSLRLFRNRQHDPRTYNMPQLDEVAALVVGDIGDGEEGRDIVVRERDGHLRRDPAVIRLTFHEEGKQSVIFKDSSNLSSVLRYNMNKETMFLAWMTANKRYSEGRHLTYSQFPSMFTYDSDGRFWKLRQRGSSVGRLSFIPHSSRDLFYLRLLLNVQVGCTSYEDLRTVNGHVYDSYRGACAALRLLEDDGEFIAAINEVAVLGSGVSLRQMFANLLMSNTMSDPLHVWEQLSDVLMDGILFQRRRVLNDPGKFF</sequence>
<dbReference type="Proteomes" id="UP001177021">
    <property type="component" value="Unassembled WGS sequence"/>
</dbReference>
<name>A0ACB0IIX5_TRIPR</name>
<organism evidence="1 2">
    <name type="scientific">Trifolium pratense</name>
    <name type="common">Red clover</name>
    <dbReference type="NCBI Taxonomy" id="57577"/>
    <lineage>
        <taxon>Eukaryota</taxon>
        <taxon>Viridiplantae</taxon>
        <taxon>Streptophyta</taxon>
        <taxon>Embryophyta</taxon>
        <taxon>Tracheophyta</taxon>
        <taxon>Spermatophyta</taxon>
        <taxon>Magnoliopsida</taxon>
        <taxon>eudicotyledons</taxon>
        <taxon>Gunneridae</taxon>
        <taxon>Pentapetalae</taxon>
        <taxon>rosids</taxon>
        <taxon>fabids</taxon>
        <taxon>Fabales</taxon>
        <taxon>Fabaceae</taxon>
        <taxon>Papilionoideae</taxon>
        <taxon>50 kb inversion clade</taxon>
        <taxon>NPAAA clade</taxon>
        <taxon>Hologalegina</taxon>
        <taxon>IRL clade</taxon>
        <taxon>Trifolieae</taxon>
        <taxon>Trifolium</taxon>
    </lineage>
</organism>
<gene>
    <name evidence="1" type="ORF">MILVUS5_LOCUS3648</name>
</gene>
<reference evidence="1" key="1">
    <citation type="submission" date="2023-10" db="EMBL/GenBank/DDBJ databases">
        <authorList>
            <person name="Rodriguez Cubillos JULIANA M."/>
            <person name="De Vega J."/>
        </authorList>
    </citation>
    <scope>NUCLEOTIDE SEQUENCE</scope>
</reference>
<evidence type="ECO:0000313" key="2">
    <source>
        <dbReference type="Proteomes" id="UP001177021"/>
    </source>
</evidence>
<proteinExistence type="predicted"/>
<comment type="caution">
    <text evidence="1">The sequence shown here is derived from an EMBL/GenBank/DDBJ whole genome shotgun (WGS) entry which is preliminary data.</text>
</comment>
<keyword evidence="2" id="KW-1185">Reference proteome</keyword>